<evidence type="ECO:0000313" key="3">
    <source>
        <dbReference type="EMBL" id="KOG27779.1"/>
    </source>
</evidence>
<sequence length="299" mass="30150">MWCSATSATRSRSRLRLAAAAVCSLVLLTGCAAGATSNPDTVYADAVGPTVIGTDTSAESRVVAAMYGELLTGAGQKVRMATTSYASPSATAKAVVAGRIGLAPAYESTLLRTFPGGDTLPGNVSTTLSMALPMGITALPPAAADRGVVLAVTRATAQAHDLHSLADLPKAGSRLTLGGAASKDPDAPTPSSLKKAYGVTLTTAGTSATADVLALRSTDPSLTEDKLVVLTDPEAVIPPEHVFPLIQAPYAGLAARKALARVNSALTTDQLAALASSVDAGESPAKAARTWLRSKGLLS</sequence>
<dbReference type="RefSeq" id="WP_030043507.1">
    <property type="nucleotide sequence ID" value="NZ_KL575631.1"/>
</dbReference>
<dbReference type="Proteomes" id="UP000037251">
    <property type="component" value="Unassembled WGS sequence"/>
</dbReference>
<dbReference type="PATRIC" id="fig|67356.5.peg.8681"/>
<dbReference type="Gene3D" id="3.40.190.120">
    <property type="entry name" value="Osmoprotection protein (prox), domain 2"/>
    <property type="match status" value="1"/>
</dbReference>
<dbReference type="Gene3D" id="3.40.190.10">
    <property type="entry name" value="Periplasmic binding protein-like II"/>
    <property type="match status" value="1"/>
</dbReference>
<protein>
    <submittedName>
        <fullName evidence="3">ABC transporter substrate-binding protein</fullName>
    </submittedName>
</protein>
<feature type="domain" description="ABC-type glycine betaine transport system substrate-binding" evidence="2">
    <location>
        <begin position="51"/>
        <end position="293"/>
    </location>
</feature>
<keyword evidence="4" id="KW-1185">Reference proteome</keyword>
<dbReference type="AlphaFoldDB" id="A0A0L8KPZ0"/>
<evidence type="ECO:0000256" key="1">
    <source>
        <dbReference type="SAM" id="SignalP"/>
    </source>
</evidence>
<organism evidence="3 4">
    <name type="scientific">Streptomyces resistomycificus</name>
    <dbReference type="NCBI Taxonomy" id="67356"/>
    <lineage>
        <taxon>Bacteria</taxon>
        <taxon>Bacillati</taxon>
        <taxon>Actinomycetota</taxon>
        <taxon>Actinomycetes</taxon>
        <taxon>Kitasatosporales</taxon>
        <taxon>Streptomycetaceae</taxon>
        <taxon>Streptomyces</taxon>
        <taxon>Streptomyces aurantiacus group</taxon>
    </lineage>
</organism>
<evidence type="ECO:0000313" key="4">
    <source>
        <dbReference type="Proteomes" id="UP000037251"/>
    </source>
</evidence>
<dbReference type="GO" id="GO:0022857">
    <property type="term" value="F:transmembrane transporter activity"/>
    <property type="evidence" value="ECO:0007669"/>
    <property type="project" value="InterPro"/>
</dbReference>
<dbReference type="EMBL" id="LGUS01000241">
    <property type="protein sequence ID" value="KOG27779.1"/>
    <property type="molecule type" value="Genomic_DNA"/>
</dbReference>
<evidence type="ECO:0000259" key="2">
    <source>
        <dbReference type="Pfam" id="PF04069"/>
    </source>
</evidence>
<dbReference type="STRING" id="67356.AQJ84_18795"/>
<gene>
    <name evidence="3" type="ORF">ADK37_40520</name>
</gene>
<feature type="signal peptide" evidence="1">
    <location>
        <begin position="1"/>
        <end position="35"/>
    </location>
</feature>
<dbReference type="eggNOG" id="COG1732">
    <property type="taxonomic scope" value="Bacteria"/>
</dbReference>
<dbReference type="Pfam" id="PF04069">
    <property type="entry name" value="OpuAC"/>
    <property type="match status" value="1"/>
</dbReference>
<dbReference type="SUPFAM" id="SSF53850">
    <property type="entry name" value="Periplasmic binding protein-like II"/>
    <property type="match status" value="1"/>
</dbReference>
<accession>A0A0L8KPZ0</accession>
<reference evidence="4" key="1">
    <citation type="submission" date="2015-07" db="EMBL/GenBank/DDBJ databases">
        <authorList>
            <person name="Ju K.-S."/>
            <person name="Doroghazi J.R."/>
            <person name="Metcalf W.W."/>
        </authorList>
    </citation>
    <scope>NUCLEOTIDE SEQUENCE [LARGE SCALE GENOMIC DNA]</scope>
    <source>
        <strain evidence="4">NRRL 2290</strain>
    </source>
</reference>
<name>A0A0L8KPZ0_9ACTN</name>
<dbReference type="GO" id="GO:0043190">
    <property type="term" value="C:ATP-binding cassette (ABC) transporter complex"/>
    <property type="evidence" value="ECO:0007669"/>
    <property type="project" value="InterPro"/>
</dbReference>
<keyword evidence="1" id="KW-0732">Signal</keyword>
<dbReference type="InterPro" id="IPR007210">
    <property type="entry name" value="ABC_Gly_betaine_transp_sub-bd"/>
</dbReference>
<comment type="caution">
    <text evidence="3">The sequence shown here is derived from an EMBL/GenBank/DDBJ whole genome shotgun (WGS) entry which is preliminary data.</text>
</comment>
<proteinExistence type="predicted"/>
<dbReference type="OrthoDB" id="9781705at2"/>
<feature type="chain" id="PRO_5011858501" evidence="1">
    <location>
        <begin position="36"/>
        <end position="299"/>
    </location>
</feature>